<evidence type="ECO:0000313" key="3">
    <source>
        <dbReference type="Proteomes" id="UP000270678"/>
    </source>
</evidence>
<organism evidence="2 3">
    <name type="scientific">Paenibacillus lutimineralis</name>
    <dbReference type="NCBI Taxonomy" id="2707005"/>
    <lineage>
        <taxon>Bacteria</taxon>
        <taxon>Bacillati</taxon>
        <taxon>Bacillota</taxon>
        <taxon>Bacilli</taxon>
        <taxon>Bacillales</taxon>
        <taxon>Paenibacillaceae</taxon>
        <taxon>Paenibacillus</taxon>
    </lineage>
</organism>
<protein>
    <submittedName>
        <fullName evidence="2">N-acetyltransferase</fullName>
    </submittedName>
</protein>
<dbReference type="Gene3D" id="3.40.630.30">
    <property type="match status" value="1"/>
</dbReference>
<reference evidence="3" key="1">
    <citation type="submission" date="2018-12" db="EMBL/GenBank/DDBJ databases">
        <title>Complete genome sequence of Paenibacillus sp. MBLB1234.</title>
        <authorList>
            <person name="Nam Y.-D."/>
            <person name="Kang J."/>
            <person name="Chung W.-H."/>
            <person name="Park Y.S."/>
        </authorList>
    </citation>
    <scope>NUCLEOTIDE SEQUENCE [LARGE SCALE GENOMIC DNA]</scope>
    <source>
        <strain evidence="3">MBLB1234</strain>
    </source>
</reference>
<dbReference type="Proteomes" id="UP000270678">
    <property type="component" value="Chromosome"/>
</dbReference>
<keyword evidence="3" id="KW-1185">Reference proteome</keyword>
<dbReference type="GO" id="GO:0016747">
    <property type="term" value="F:acyltransferase activity, transferring groups other than amino-acyl groups"/>
    <property type="evidence" value="ECO:0007669"/>
    <property type="project" value="InterPro"/>
</dbReference>
<dbReference type="AlphaFoldDB" id="A0A3Q9IA63"/>
<dbReference type="CDD" id="cd04301">
    <property type="entry name" value="NAT_SF"/>
    <property type="match status" value="1"/>
</dbReference>
<proteinExistence type="predicted"/>
<dbReference type="Pfam" id="PF13508">
    <property type="entry name" value="Acetyltransf_7"/>
    <property type="match status" value="1"/>
</dbReference>
<dbReference type="InterPro" id="IPR000182">
    <property type="entry name" value="GNAT_dom"/>
</dbReference>
<evidence type="ECO:0000313" key="2">
    <source>
        <dbReference type="EMBL" id="AZS16016.1"/>
    </source>
</evidence>
<dbReference type="EMBL" id="CP034346">
    <property type="protein sequence ID" value="AZS16016.1"/>
    <property type="molecule type" value="Genomic_DNA"/>
</dbReference>
<dbReference type="SUPFAM" id="SSF55729">
    <property type="entry name" value="Acyl-CoA N-acyltransferases (Nat)"/>
    <property type="match status" value="1"/>
</dbReference>
<dbReference type="PROSITE" id="PS51186">
    <property type="entry name" value="GNAT"/>
    <property type="match status" value="1"/>
</dbReference>
<evidence type="ECO:0000259" key="1">
    <source>
        <dbReference type="PROSITE" id="PS51186"/>
    </source>
</evidence>
<gene>
    <name evidence="2" type="ORF">EI981_17310</name>
</gene>
<feature type="domain" description="N-acetyltransferase" evidence="1">
    <location>
        <begin position="1"/>
        <end position="140"/>
    </location>
</feature>
<sequence>MINLKTYYDLTELKSLLAECMWPDDVRITRELDSYLTDDSRGLYGEVIHHRLVGLIGIVSYSEEAVELKHIAINPQYRRLGLGTKLIYEYMHSYNPAKIIAETDQDTIGFYSKIGFEIHSLGEKYPGVERFQCILSKDHELILQGIRS</sequence>
<keyword evidence="2" id="KW-0808">Transferase</keyword>
<name>A0A3Q9IA63_9BACL</name>
<dbReference type="InterPro" id="IPR016181">
    <property type="entry name" value="Acyl_CoA_acyltransferase"/>
</dbReference>
<dbReference type="KEGG" id="plut:EI981_17310"/>
<accession>A0A3Q9IA63</accession>
<dbReference type="OrthoDB" id="45853at2"/>